<dbReference type="AlphaFoldDB" id="A0A2J6PUX5"/>
<accession>A0A2J6PUX5</accession>
<reference evidence="3 4" key="1">
    <citation type="submission" date="2016-05" db="EMBL/GenBank/DDBJ databases">
        <title>A degradative enzymes factory behind the ericoid mycorrhizal symbiosis.</title>
        <authorList>
            <consortium name="DOE Joint Genome Institute"/>
            <person name="Martino E."/>
            <person name="Morin E."/>
            <person name="Grelet G."/>
            <person name="Kuo A."/>
            <person name="Kohler A."/>
            <person name="Daghino S."/>
            <person name="Barry K."/>
            <person name="Choi C."/>
            <person name="Cichocki N."/>
            <person name="Clum A."/>
            <person name="Copeland A."/>
            <person name="Hainaut M."/>
            <person name="Haridas S."/>
            <person name="Labutti K."/>
            <person name="Lindquist E."/>
            <person name="Lipzen A."/>
            <person name="Khouja H.-R."/>
            <person name="Murat C."/>
            <person name="Ohm R."/>
            <person name="Olson A."/>
            <person name="Spatafora J."/>
            <person name="Veneault-Fourrey C."/>
            <person name="Henrissat B."/>
            <person name="Grigoriev I."/>
            <person name="Martin F."/>
            <person name="Perotto S."/>
        </authorList>
    </citation>
    <scope>NUCLEOTIDE SEQUENCE [LARGE SCALE GENOMIC DNA]</scope>
    <source>
        <strain evidence="3 4">UAMH 7357</strain>
    </source>
</reference>
<feature type="transmembrane region" description="Helical" evidence="2">
    <location>
        <begin position="7"/>
        <end position="30"/>
    </location>
</feature>
<evidence type="ECO:0000256" key="2">
    <source>
        <dbReference type="SAM" id="Phobius"/>
    </source>
</evidence>
<protein>
    <recommendedName>
        <fullName evidence="5">Mid2 domain-containing protein</fullName>
    </recommendedName>
</protein>
<gene>
    <name evidence="3" type="ORF">NA56DRAFT_661823</name>
</gene>
<evidence type="ECO:0000313" key="3">
    <source>
        <dbReference type="EMBL" id="PMD17833.1"/>
    </source>
</evidence>
<feature type="transmembrane region" description="Helical" evidence="2">
    <location>
        <begin position="203"/>
        <end position="226"/>
    </location>
</feature>
<dbReference type="STRING" id="1745343.A0A2J6PUX5"/>
<organism evidence="3 4">
    <name type="scientific">Hyaloscypha hepaticicola</name>
    <dbReference type="NCBI Taxonomy" id="2082293"/>
    <lineage>
        <taxon>Eukaryota</taxon>
        <taxon>Fungi</taxon>
        <taxon>Dikarya</taxon>
        <taxon>Ascomycota</taxon>
        <taxon>Pezizomycotina</taxon>
        <taxon>Leotiomycetes</taxon>
        <taxon>Helotiales</taxon>
        <taxon>Hyaloscyphaceae</taxon>
        <taxon>Hyaloscypha</taxon>
    </lineage>
</organism>
<evidence type="ECO:0000256" key="1">
    <source>
        <dbReference type="SAM" id="MobiDB-lite"/>
    </source>
</evidence>
<dbReference type="EMBL" id="KZ613497">
    <property type="protein sequence ID" value="PMD17833.1"/>
    <property type="molecule type" value="Genomic_DNA"/>
</dbReference>
<feature type="region of interest" description="Disordered" evidence="1">
    <location>
        <begin position="237"/>
        <end position="319"/>
    </location>
</feature>
<keyword evidence="2" id="KW-1133">Transmembrane helix</keyword>
<feature type="region of interest" description="Disordered" evidence="1">
    <location>
        <begin position="159"/>
        <end position="200"/>
    </location>
</feature>
<sequence>MAWRRRVEAIIFTSVLCIQNAFFLFLYGVIVPTAATNCYAPNGGLIDFFTYLPCNESGSGPCCSNADMCLSNGLCFDSGADNIMAQAGCTDPGFNAAGCVIICSSNVGVPVYPCPDAGAELGKPIDYCCGDNCCSTGVSTFTIPIGTVVREPIPTTATYPFPTSSSSTITEPSLSSATTSSSSSSSSPTAQTTPSSSPSNSKALLIGLAVGVPLAALLIAAFLLVFRELRRHNSLLEEQRREGPAPPQRPPPAPAGPAGGGQHYEARRPVEAPGSWVNGDRAPVEAELATAAGLQPPRSSELPVRGPLPNMSELPVRRW</sequence>
<dbReference type="OrthoDB" id="3564544at2759"/>
<evidence type="ECO:0000313" key="4">
    <source>
        <dbReference type="Proteomes" id="UP000235672"/>
    </source>
</evidence>
<feature type="compositionally biased region" description="Pro residues" evidence="1">
    <location>
        <begin position="244"/>
        <end position="255"/>
    </location>
</feature>
<evidence type="ECO:0008006" key="5">
    <source>
        <dbReference type="Google" id="ProtNLM"/>
    </source>
</evidence>
<dbReference type="Proteomes" id="UP000235672">
    <property type="component" value="Unassembled WGS sequence"/>
</dbReference>
<keyword evidence="2" id="KW-0812">Transmembrane</keyword>
<proteinExistence type="predicted"/>
<keyword evidence="4" id="KW-1185">Reference proteome</keyword>
<name>A0A2J6PUX5_9HELO</name>
<keyword evidence="2" id="KW-0472">Membrane</keyword>